<keyword evidence="2" id="KW-0732">Signal</keyword>
<organism evidence="3 4">
    <name type="scientific">Folsomia candida</name>
    <name type="common">Springtail</name>
    <dbReference type="NCBI Taxonomy" id="158441"/>
    <lineage>
        <taxon>Eukaryota</taxon>
        <taxon>Metazoa</taxon>
        <taxon>Ecdysozoa</taxon>
        <taxon>Arthropoda</taxon>
        <taxon>Hexapoda</taxon>
        <taxon>Collembola</taxon>
        <taxon>Entomobryomorpha</taxon>
        <taxon>Isotomoidea</taxon>
        <taxon>Isotomidae</taxon>
        <taxon>Proisotominae</taxon>
        <taxon>Folsomia</taxon>
    </lineage>
</organism>
<evidence type="ECO:0000313" key="4">
    <source>
        <dbReference type="Proteomes" id="UP000198287"/>
    </source>
</evidence>
<dbReference type="AlphaFoldDB" id="A0A226D7M2"/>
<proteinExistence type="predicted"/>
<evidence type="ECO:0000256" key="1">
    <source>
        <dbReference type="SAM" id="MobiDB-lite"/>
    </source>
</evidence>
<feature type="region of interest" description="Disordered" evidence="1">
    <location>
        <begin position="117"/>
        <end position="141"/>
    </location>
</feature>
<keyword evidence="4" id="KW-1185">Reference proteome</keyword>
<dbReference type="EMBL" id="LNIX01000030">
    <property type="protein sequence ID" value="OXA41110.1"/>
    <property type="molecule type" value="Genomic_DNA"/>
</dbReference>
<dbReference type="Gene3D" id="2.170.140.10">
    <property type="entry name" value="Chitin binding domain"/>
    <property type="match status" value="1"/>
</dbReference>
<evidence type="ECO:0000313" key="3">
    <source>
        <dbReference type="EMBL" id="OXA41110.1"/>
    </source>
</evidence>
<sequence>MGFQLICKTTFFVLLLAGVLVEDTSAKSVYDHIQGFLGYETKISNDSCLGTEAFADPDAATSFYQCFWNDDGEFWDIVHLECPPGGYFNQEYGVTPVGVMAISAFDEGRTGKFIENEPVAHHTANHTSKSRKSSEPHRTTPGVVRGVVRCASFALQ</sequence>
<reference evidence="3 4" key="1">
    <citation type="submission" date="2015-12" db="EMBL/GenBank/DDBJ databases">
        <title>The genome of Folsomia candida.</title>
        <authorList>
            <person name="Faddeeva A."/>
            <person name="Derks M.F."/>
            <person name="Anvar Y."/>
            <person name="Smit S."/>
            <person name="Van Straalen N."/>
            <person name="Roelofs D."/>
        </authorList>
    </citation>
    <scope>NUCLEOTIDE SEQUENCE [LARGE SCALE GENOMIC DNA]</scope>
    <source>
        <strain evidence="3 4">VU population</strain>
        <tissue evidence="3">Whole body</tissue>
    </source>
</reference>
<gene>
    <name evidence="3" type="ORF">Fcan01_24040</name>
</gene>
<feature type="signal peptide" evidence="2">
    <location>
        <begin position="1"/>
        <end position="26"/>
    </location>
</feature>
<protein>
    <submittedName>
        <fullName evidence="3">Uncharacterized protein</fullName>
    </submittedName>
</protein>
<accession>A0A226D7M2</accession>
<evidence type="ECO:0000256" key="2">
    <source>
        <dbReference type="SAM" id="SignalP"/>
    </source>
</evidence>
<name>A0A226D7M2_FOLCA</name>
<dbReference type="Proteomes" id="UP000198287">
    <property type="component" value="Unassembled WGS sequence"/>
</dbReference>
<feature type="chain" id="PRO_5013030932" evidence="2">
    <location>
        <begin position="27"/>
        <end position="156"/>
    </location>
</feature>
<comment type="caution">
    <text evidence="3">The sequence shown here is derived from an EMBL/GenBank/DDBJ whole genome shotgun (WGS) entry which is preliminary data.</text>
</comment>